<dbReference type="Gene3D" id="3.30.2000.30">
    <property type="match status" value="1"/>
</dbReference>
<dbReference type="InterPro" id="IPR053745">
    <property type="entry name" value="Viral_Tail_Comp_sf"/>
</dbReference>
<evidence type="ECO:0008006" key="2">
    <source>
        <dbReference type="Google" id="ProtNLM"/>
    </source>
</evidence>
<dbReference type="InterPro" id="IPR021508">
    <property type="entry name" value="Gp17-like"/>
</dbReference>
<proteinExistence type="predicted"/>
<dbReference type="EMBL" id="KR029580">
    <property type="protein sequence ID" value="AKH46251.1"/>
    <property type="molecule type" value="Genomic_DNA"/>
</dbReference>
<evidence type="ECO:0000313" key="1">
    <source>
        <dbReference type="EMBL" id="AKH46251.1"/>
    </source>
</evidence>
<name>A0A0F7L5H8_9VIRU</name>
<organism evidence="1">
    <name type="scientific">uncultured marine virus</name>
    <dbReference type="NCBI Taxonomy" id="186617"/>
    <lineage>
        <taxon>Viruses</taxon>
        <taxon>environmental samples</taxon>
    </lineage>
</organism>
<reference evidence="1" key="1">
    <citation type="journal article" date="2015" name="Front. Microbiol.">
        <title>Combining genomic sequencing methods to explore viral diversity and reveal potential virus-host interactions.</title>
        <authorList>
            <person name="Chow C.E."/>
            <person name="Winget D.M."/>
            <person name="White R.A.III."/>
            <person name="Hallam S.J."/>
            <person name="Suttle C.A."/>
        </authorList>
    </citation>
    <scope>NUCLEOTIDE SEQUENCE</scope>
    <source>
        <strain evidence="1">Anoxic3_5</strain>
    </source>
</reference>
<sequence>MSKFETVVQTKIYERLVNTPSYSLLLNFVLPSYFDQPDAVAVAANGMLNIPVYDDVPQGNAGDSAQFPYVTIGEDIHTDMSTDTELLNLVSITIHVWSRFAGRSEVKRIQGYIYDLLNRAEITDPNYKFVSITHVNSQSNLESDGETRHGVQTFNLIIEEL</sequence>
<dbReference type="Pfam" id="PF11367">
    <property type="entry name" value="Tail_completion_gp17"/>
    <property type="match status" value="1"/>
</dbReference>
<reference evidence="1" key="2">
    <citation type="submission" date="2015-03" db="EMBL/GenBank/DDBJ databases">
        <authorList>
            <person name="Chow C.-E.T."/>
            <person name="Winget D.M."/>
            <person name="White R.A.III."/>
            <person name="Hallam S.J."/>
            <person name="Suttle C.A."/>
        </authorList>
    </citation>
    <scope>NUCLEOTIDE SEQUENCE</scope>
    <source>
        <strain evidence="1">Anoxic3_5</strain>
    </source>
</reference>
<accession>A0A0F7L5H8</accession>
<protein>
    <recommendedName>
        <fullName evidence="2">DUF3168 domain-containing protein</fullName>
    </recommendedName>
</protein>